<feature type="repeat" description="RCC1" evidence="3">
    <location>
        <begin position="473"/>
        <end position="536"/>
    </location>
</feature>
<dbReference type="Pfam" id="PF25390">
    <property type="entry name" value="WD40_RLD"/>
    <property type="match status" value="1"/>
</dbReference>
<sequence>MPPKKAAAGAAASRKSTRTATTAEPVANGVSKTTTKATTSKTATKTASKSGTTKTTNKAATKETKSTMKDAKKVPATKAAAKAPAKKSNKRKAEDDEEEEPKVNGTKRARTKEATPVAEDESEEDEVEEQEETPEKAAAPKRKAPATKAPAVKKPRTTAVINSAPTDPLNVYVFGDGTNGELGLGNGKNCAEVKRPRLNPHLDADSVGVVAVSVGGMHTAVLTKDNKILTWGVNDQKALARNTEWEGGLRDIDDDNSDSDSDSDAGSGLNPKESTPGEVDLSGIPEDTVWTQVACTDSATFALTNDGLVYGCGTFRSNEGVFGFSPTTYIQDTLTLIPELKKIKQLAAGANHVLALDNKGCVYAWGSGQQNQLGRRILERFLKNSLVPTQFGLPKQMVAIGAGSYHSFAMHKNGKLYSWGLNSFGETGVTKNFDAEGESDVHHPTIVPNLENFGTVTQVEGGQHHTIACTDKGEVLVWGRLDGYQLGLKISDIPGEKVVMDSHDKPRILKVPTQLPGIDAVAVAAGSDHSIAIAKDGKAYSWGFSTNYQTGLGISDDDVEVATHIDNTAVRGKQLVWAGAGGQFSVIAGLAGKETVVNGVNGHA</sequence>
<keyword evidence="1" id="KW-0344">Guanine-nucleotide releasing factor</keyword>
<feature type="compositionally biased region" description="Low complexity" evidence="4">
    <location>
        <begin position="31"/>
        <end position="59"/>
    </location>
</feature>
<protein>
    <recommendedName>
        <fullName evidence="5">RCC1-like domain-containing protein</fullName>
    </recommendedName>
</protein>
<feature type="compositionally biased region" description="Acidic residues" evidence="4">
    <location>
        <begin position="118"/>
        <end position="132"/>
    </location>
</feature>
<organism evidence="6 7">
    <name type="scientific">Knufia obscura</name>
    <dbReference type="NCBI Taxonomy" id="1635080"/>
    <lineage>
        <taxon>Eukaryota</taxon>
        <taxon>Fungi</taxon>
        <taxon>Dikarya</taxon>
        <taxon>Ascomycota</taxon>
        <taxon>Pezizomycotina</taxon>
        <taxon>Eurotiomycetes</taxon>
        <taxon>Chaetothyriomycetidae</taxon>
        <taxon>Chaetothyriales</taxon>
        <taxon>Trichomeriaceae</taxon>
        <taxon>Knufia</taxon>
    </lineage>
</organism>
<feature type="repeat" description="RCC1" evidence="3">
    <location>
        <begin position="360"/>
        <end position="413"/>
    </location>
</feature>
<dbReference type="InterPro" id="IPR000408">
    <property type="entry name" value="Reg_chr_condens"/>
</dbReference>
<dbReference type="InterPro" id="IPR051553">
    <property type="entry name" value="Ran_GTPase-activating"/>
</dbReference>
<feature type="compositionally biased region" description="Acidic residues" evidence="4">
    <location>
        <begin position="252"/>
        <end position="263"/>
    </location>
</feature>
<keyword evidence="7" id="KW-1185">Reference proteome</keyword>
<dbReference type="PANTHER" id="PTHR45982:SF1">
    <property type="entry name" value="REGULATOR OF CHROMOSOME CONDENSATION"/>
    <property type="match status" value="1"/>
</dbReference>
<dbReference type="PRINTS" id="PR00633">
    <property type="entry name" value="RCCNDNSATION"/>
</dbReference>
<dbReference type="Gene3D" id="2.130.10.30">
    <property type="entry name" value="Regulator of chromosome condensation 1/beta-lactamase-inhibitor protein II"/>
    <property type="match status" value="1"/>
</dbReference>
<dbReference type="GeneID" id="90001692"/>
<accession>A0ABR0RGV9</accession>
<feature type="compositionally biased region" description="Basic residues" evidence="4">
    <location>
        <begin position="139"/>
        <end position="156"/>
    </location>
</feature>
<dbReference type="RefSeq" id="XP_064727951.1">
    <property type="nucleotide sequence ID" value="XM_064876644.1"/>
</dbReference>
<gene>
    <name evidence="6" type="ORF">PMZ80_008243</name>
</gene>
<feature type="region of interest" description="Disordered" evidence="4">
    <location>
        <begin position="246"/>
        <end position="283"/>
    </location>
</feature>
<evidence type="ECO:0000256" key="2">
    <source>
        <dbReference type="ARBA" id="ARBA00022737"/>
    </source>
</evidence>
<proteinExistence type="predicted"/>
<feature type="region of interest" description="Disordered" evidence="4">
    <location>
        <begin position="1"/>
        <end position="156"/>
    </location>
</feature>
<feature type="compositionally biased region" description="Basic and acidic residues" evidence="4">
    <location>
        <begin position="60"/>
        <end position="73"/>
    </location>
</feature>
<evidence type="ECO:0000256" key="1">
    <source>
        <dbReference type="ARBA" id="ARBA00022658"/>
    </source>
</evidence>
<comment type="caution">
    <text evidence="6">The sequence shown here is derived from an EMBL/GenBank/DDBJ whole genome shotgun (WGS) entry which is preliminary data.</text>
</comment>
<reference evidence="6 7" key="1">
    <citation type="journal article" date="2023" name="Res Sq">
        <title>Genomic and morphological characterization of Knufia obscura isolated from the Mars 2020 spacecraft assembly facility.</title>
        <authorList>
            <person name="Chander A.M."/>
            <person name="Teixeira M.M."/>
            <person name="Singh N.K."/>
            <person name="Williams M.P."/>
            <person name="Parker C.W."/>
            <person name="Leo P."/>
            <person name="Stajich J.E."/>
            <person name="Torok T."/>
            <person name="Tighe S."/>
            <person name="Mason C.E."/>
            <person name="Venkateswaran K."/>
        </authorList>
    </citation>
    <scope>NUCLEOTIDE SEQUENCE [LARGE SCALE GENOMIC DNA]</scope>
    <source>
        <strain evidence="6 7">CCFEE 5817</strain>
    </source>
</reference>
<feature type="domain" description="RCC1-like" evidence="5">
    <location>
        <begin position="171"/>
        <end position="587"/>
    </location>
</feature>
<dbReference type="SUPFAM" id="SSF50985">
    <property type="entry name" value="RCC1/BLIP-II"/>
    <property type="match status" value="1"/>
</dbReference>
<evidence type="ECO:0000256" key="3">
    <source>
        <dbReference type="PROSITE-ProRule" id="PRU00235"/>
    </source>
</evidence>
<dbReference type="Proteomes" id="UP001334248">
    <property type="component" value="Unassembled WGS sequence"/>
</dbReference>
<dbReference type="EMBL" id="JAVHJV010000010">
    <property type="protein sequence ID" value="KAK5939861.1"/>
    <property type="molecule type" value="Genomic_DNA"/>
</dbReference>
<dbReference type="PROSITE" id="PS00626">
    <property type="entry name" value="RCC1_2"/>
    <property type="match status" value="2"/>
</dbReference>
<evidence type="ECO:0000259" key="5">
    <source>
        <dbReference type="Pfam" id="PF25390"/>
    </source>
</evidence>
<feature type="repeat" description="RCC1" evidence="3">
    <location>
        <begin position="537"/>
        <end position="591"/>
    </location>
</feature>
<evidence type="ECO:0000313" key="7">
    <source>
        <dbReference type="Proteomes" id="UP001334248"/>
    </source>
</evidence>
<feature type="repeat" description="RCC1" evidence="3">
    <location>
        <begin position="169"/>
        <end position="225"/>
    </location>
</feature>
<name>A0ABR0RGV9_9EURO</name>
<feature type="compositionally biased region" description="Low complexity" evidence="4">
    <location>
        <begin position="74"/>
        <end position="83"/>
    </location>
</feature>
<feature type="compositionally biased region" description="Low complexity" evidence="4">
    <location>
        <begin position="1"/>
        <end position="23"/>
    </location>
</feature>
<feature type="repeat" description="RCC1" evidence="3">
    <location>
        <begin position="307"/>
        <end position="359"/>
    </location>
</feature>
<feature type="repeat" description="RCC1" evidence="3">
    <location>
        <begin position="414"/>
        <end position="472"/>
    </location>
</feature>
<evidence type="ECO:0000256" key="4">
    <source>
        <dbReference type="SAM" id="MobiDB-lite"/>
    </source>
</evidence>
<dbReference type="PANTHER" id="PTHR45982">
    <property type="entry name" value="REGULATOR OF CHROMOSOME CONDENSATION"/>
    <property type="match status" value="1"/>
</dbReference>
<dbReference type="PROSITE" id="PS50012">
    <property type="entry name" value="RCC1_3"/>
    <property type="match status" value="6"/>
</dbReference>
<evidence type="ECO:0000313" key="6">
    <source>
        <dbReference type="EMBL" id="KAK5939861.1"/>
    </source>
</evidence>
<keyword evidence="2" id="KW-0677">Repeat</keyword>
<dbReference type="InterPro" id="IPR058923">
    <property type="entry name" value="RCC1-like_dom"/>
</dbReference>
<dbReference type="InterPro" id="IPR009091">
    <property type="entry name" value="RCC1/BLIP-II"/>
</dbReference>